<evidence type="ECO:0000256" key="3">
    <source>
        <dbReference type="ARBA" id="ARBA00013190"/>
    </source>
</evidence>
<evidence type="ECO:0000256" key="6">
    <source>
        <dbReference type="ARBA" id="ARBA00023002"/>
    </source>
</evidence>
<evidence type="ECO:0000256" key="2">
    <source>
        <dbReference type="ARBA" id="ARBA00008072"/>
    </source>
</evidence>
<dbReference type="Gene3D" id="3.40.50.720">
    <property type="entry name" value="NAD(P)-binding Rossmann-like Domain"/>
    <property type="match status" value="1"/>
</dbReference>
<keyword evidence="6" id="KW-0560">Oxidoreductase</keyword>
<dbReference type="RefSeq" id="WP_377395769.1">
    <property type="nucleotide sequence ID" value="NZ_JBHSAN010000054.1"/>
</dbReference>
<dbReference type="Pfam" id="PF00107">
    <property type="entry name" value="ADH_zinc_N"/>
    <property type="match status" value="1"/>
</dbReference>
<evidence type="ECO:0000259" key="9">
    <source>
        <dbReference type="SMART" id="SM00829"/>
    </source>
</evidence>
<dbReference type="InterPro" id="IPR017743">
    <property type="entry name" value="ADH_phosphonate_catab-assoc"/>
</dbReference>
<keyword evidence="5 8" id="KW-0862">Zinc</keyword>
<sequence length="358" mass="35931">MDPLAGHLNGPAAPTRAPAPATTVAAVWHGGTSVALEEVRVPEPGAGELLVAVDLATVCGSDRHTVSGRRSAACPSVLGHEAVGHVVAAGAGAPAAVGDRVVWGVTVSCGACDLCRSGRTAKCRHVRKIGHEPFDAGWPLSGGFAGHILLPAGTTVVPVPVDLPDTLAAPAACATATVMAALEAAGSPAGARVLICGAGMLGLTAAAIAADRGAATVVVTDVDPDRRALATEFGATDTRHAAEPLPAVDVAVELSGATSAAASALAALDIGGRLVLAGAVTPVAPVAVDPERVVRGWLTITGVHNYEPRHLRQAIDYLAASRERWPWETLVSPAVPLARVGDLLAGPNQRVPRLAVAP</sequence>
<reference evidence="11" key="1">
    <citation type="journal article" date="2019" name="Int. J. Syst. Evol. Microbiol.">
        <title>The Global Catalogue of Microorganisms (GCM) 10K type strain sequencing project: providing services to taxonomists for standard genome sequencing and annotation.</title>
        <authorList>
            <consortium name="The Broad Institute Genomics Platform"/>
            <consortium name="The Broad Institute Genome Sequencing Center for Infectious Disease"/>
            <person name="Wu L."/>
            <person name="Ma J."/>
        </authorList>
    </citation>
    <scope>NUCLEOTIDE SEQUENCE [LARGE SCALE GENOMIC DNA]</scope>
    <source>
        <strain evidence="11">IBRC-M 10906</strain>
    </source>
</reference>
<comment type="caution">
    <text evidence="10">The sequence shown here is derived from an EMBL/GenBank/DDBJ whole genome shotgun (WGS) entry which is preliminary data.</text>
</comment>
<dbReference type="EC" id="1.1.1.1" evidence="3"/>
<evidence type="ECO:0000256" key="8">
    <source>
        <dbReference type="RuleBase" id="RU361277"/>
    </source>
</evidence>
<dbReference type="InterPro" id="IPR011032">
    <property type="entry name" value="GroES-like_sf"/>
</dbReference>
<dbReference type="InterPro" id="IPR036291">
    <property type="entry name" value="NAD(P)-bd_dom_sf"/>
</dbReference>
<dbReference type="PANTHER" id="PTHR42940:SF3">
    <property type="entry name" value="ALCOHOL DEHYDROGENASE 1-RELATED"/>
    <property type="match status" value="1"/>
</dbReference>
<evidence type="ECO:0000256" key="1">
    <source>
        <dbReference type="ARBA" id="ARBA00001947"/>
    </source>
</evidence>
<dbReference type="PANTHER" id="PTHR42940">
    <property type="entry name" value="ALCOHOL DEHYDROGENASE 1-RELATED"/>
    <property type="match status" value="1"/>
</dbReference>
<dbReference type="NCBIfam" id="TIGR03366">
    <property type="entry name" value="HpnZ_proposed"/>
    <property type="match status" value="1"/>
</dbReference>
<dbReference type="InterPro" id="IPR013149">
    <property type="entry name" value="ADH-like_C"/>
</dbReference>
<dbReference type="Gene3D" id="3.90.180.10">
    <property type="entry name" value="Medium-chain alcohol dehydrogenases, catalytic domain"/>
    <property type="match status" value="1"/>
</dbReference>
<dbReference type="InterPro" id="IPR020843">
    <property type="entry name" value="ER"/>
</dbReference>
<evidence type="ECO:0000256" key="7">
    <source>
        <dbReference type="ARBA" id="ARBA00023027"/>
    </source>
</evidence>
<keyword evidence="11" id="KW-1185">Reference proteome</keyword>
<evidence type="ECO:0000256" key="4">
    <source>
        <dbReference type="ARBA" id="ARBA00022723"/>
    </source>
</evidence>
<keyword evidence="7" id="KW-0520">NAD</keyword>
<name>A0ABW5WI76_9PSEU</name>
<comment type="similarity">
    <text evidence="2 8">Belongs to the zinc-containing alcohol dehydrogenase family.</text>
</comment>
<dbReference type="EMBL" id="JBHUOF010000049">
    <property type="protein sequence ID" value="MFD2802822.1"/>
    <property type="molecule type" value="Genomic_DNA"/>
</dbReference>
<feature type="domain" description="Enoyl reductase (ER)" evidence="9">
    <location>
        <begin position="31"/>
        <end position="323"/>
    </location>
</feature>
<dbReference type="SMART" id="SM00829">
    <property type="entry name" value="PKS_ER"/>
    <property type="match status" value="1"/>
</dbReference>
<comment type="cofactor">
    <cofactor evidence="1 8">
        <name>Zn(2+)</name>
        <dbReference type="ChEBI" id="CHEBI:29105"/>
    </cofactor>
</comment>
<evidence type="ECO:0000313" key="11">
    <source>
        <dbReference type="Proteomes" id="UP001597478"/>
    </source>
</evidence>
<evidence type="ECO:0000256" key="5">
    <source>
        <dbReference type="ARBA" id="ARBA00022833"/>
    </source>
</evidence>
<evidence type="ECO:0000313" key="10">
    <source>
        <dbReference type="EMBL" id="MFD2802822.1"/>
    </source>
</evidence>
<dbReference type="SUPFAM" id="SSF50129">
    <property type="entry name" value="GroES-like"/>
    <property type="match status" value="1"/>
</dbReference>
<dbReference type="InterPro" id="IPR002328">
    <property type="entry name" value="ADH_Zn_CS"/>
</dbReference>
<organism evidence="10 11">
    <name type="scientific">Prauserella oleivorans</name>
    <dbReference type="NCBI Taxonomy" id="1478153"/>
    <lineage>
        <taxon>Bacteria</taxon>
        <taxon>Bacillati</taxon>
        <taxon>Actinomycetota</taxon>
        <taxon>Actinomycetes</taxon>
        <taxon>Pseudonocardiales</taxon>
        <taxon>Pseudonocardiaceae</taxon>
        <taxon>Prauserella</taxon>
    </lineage>
</organism>
<dbReference type="PROSITE" id="PS00059">
    <property type="entry name" value="ADH_ZINC"/>
    <property type="match status" value="1"/>
</dbReference>
<dbReference type="SUPFAM" id="SSF51735">
    <property type="entry name" value="NAD(P)-binding Rossmann-fold domains"/>
    <property type="match status" value="1"/>
</dbReference>
<dbReference type="Proteomes" id="UP001597478">
    <property type="component" value="Unassembled WGS sequence"/>
</dbReference>
<gene>
    <name evidence="10" type="ORF">ACFS2C_25855</name>
</gene>
<dbReference type="InterPro" id="IPR013154">
    <property type="entry name" value="ADH-like_N"/>
</dbReference>
<accession>A0ABW5WI76</accession>
<protein>
    <recommendedName>
        <fullName evidence="3">alcohol dehydrogenase</fullName>
        <ecNumber evidence="3">1.1.1.1</ecNumber>
    </recommendedName>
</protein>
<dbReference type="Pfam" id="PF08240">
    <property type="entry name" value="ADH_N"/>
    <property type="match status" value="1"/>
</dbReference>
<proteinExistence type="inferred from homology"/>
<keyword evidence="4 8" id="KW-0479">Metal-binding</keyword>